<gene>
    <name evidence="4" type="ORF">SAMN05216313_107167</name>
</gene>
<keyword evidence="1" id="KW-0285">Flavoprotein</keyword>
<dbReference type="PANTHER" id="PTHR43278">
    <property type="entry name" value="NAD(P)H-DEPENDENT FMN-CONTAINING OXIDOREDUCTASE YWQN-RELATED"/>
    <property type="match status" value="1"/>
</dbReference>
<keyword evidence="5" id="KW-1185">Reference proteome</keyword>
<evidence type="ECO:0000313" key="4">
    <source>
        <dbReference type="EMBL" id="SET51733.1"/>
    </source>
</evidence>
<evidence type="ECO:0000259" key="3">
    <source>
        <dbReference type="Pfam" id="PF03358"/>
    </source>
</evidence>
<evidence type="ECO:0000256" key="2">
    <source>
        <dbReference type="ARBA" id="ARBA00022643"/>
    </source>
</evidence>
<dbReference type="EMBL" id="FOIM01000007">
    <property type="protein sequence ID" value="SET51733.1"/>
    <property type="molecule type" value="Genomic_DNA"/>
</dbReference>
<dbReference type="Gene3D" id="3.40.50.360">
    <property type="match status" value="1"/>
</dbReference>
<name>A0A1I0F3D5_9FIRM</name>
<reference evidence="5" key="1">
    <citation type="submission" date="2016-10" db="EMBL/GenBank/DDBJ databases">
        <authorList>
            <person name="Varghese N."/>
            <person name="Submissions S."/>
        </authorList>
    </citation>
    <scope>NUCLEOTIDE SEQUENCE [LARGE SCALE GENOMIC DNA]</scope>
    <source>
        <strain evidence="5">NLAE-zl-G277</strain>
    </source>
</reference>
<dbReference type="GO" id="GO:0016491">
    <property type="term" value="F:oxidoreductase activity"/>
    <property type="evidence" value="ECO:0007669"/>
    <property type="project" value="InterPro"/>
</dbReference>
<evidence type="ECO:0000256" key="1">
    <source>
        <dbReference type="ARBA" id="ARBA00022630"/>
    </source>
</evidence>
<dbReference type="InterPro" id="IPR029039">
    <property type="entry name" value="Flavoprotein-like_sf"/>
</dbReference>
<proteinExistence type="predicted"/>
<dbReference type="AlphaFoldDB" id="A0A1I0F3D5"/>
<sequence length="185" mass="20704">MKTLVIIGAARPNGHTRKMVDLFLENLDGEKEIIDAYRTDVKPCMDCRYCWKTKACVIKDGMQDIYQKIEEADNILLASPMYFHSITGRMKALIDRFQVYWAGHVRGDMPEKPLRKGAILMVGGAPAFENQFLGGELVLKNLLNDLSAQCLGQVCLPNSDRDSLETRPDIAEAVVALAKKMNNAE</sequence>
<feature type="domain" description="NADPH-dependent FMN reductase-like" evidence="3">
    <location>
        <begin position="1"/>
        <end position="123"/>
    </location>
</feature>
<protein>
    <submittedName>
        <fullName evidence="4">NADPH-dependent FMN reductase</fullName>
    </submittedName>
</protein>
<evidence type="ECO:0000313" key="5">
    <source>
        <dbReference type="Proteomes" id="UP000198508"/>
    </source>
</evidence>
<dbReference type="Proteomes" id="UP000198508">
    <property type="component" value="Unassembled WGS sequence"/>
</dbReference>
<accession>A0A1I0F3D5</accession>
<keyword evidence="2" id="KW-0288">FMN</keyword>
<dbReference type="InterPro" id="IPR005025">
    <property type="entry name" value="FMN_Rdtase-like_dom"/>
</dbReference>
<dbReference type="SUPFAM" id="SSF52218">
    <property type="entry name" value="Flavoproteins"/>
    <property type="match status" value="1"/>
</dbReference>
<dbReference type="Pfam" id="PF03358">
    <property type="entry name" value="FMN_red"/>
    <property type="match status" value="1"/>
</dbReference>
<dbReference type="RefSeq" id="WP_092362676.1">
    <property type="nucleotide sequence ID" value="NZ_CABJCG010000002.1"/>
</dbReference>
<dbReference type="InterPro" id="IPR051796">
    <property type="entry name" value="ISF_SsuE-like"/>
</dbReference>
<dbReference type="PANTHER" id="PTHR43278:SF4">
    <property type="entry name" value="NAD(P)H-DEPENDENT FMN-CONTAINING OXIDOREDUCTASE YWQN-RELATED"/>
    <property type="match status" value="1"/>
</dbReference>
<dbReference type="STRING" id="460384.SAMN05216313_107167"/>
<organism evidence="4 5">
    <name type="scientific">Enterocloster lavalensis</name>
    <dbReference type="NCBI Taxonomy" id="460384"/>
    <lineage>
        <taxon>Bacteria</taxon>
        <taxon>Bacillati</taxon>
        <taxon>Bacillota</taxon>
        <taxon>Clostridia</taxon>
        <taxon>Lachnospirales</taxon>
        <taxon>Lachnospiraceae</taxon>
        <taxon>Enterocloster</taxon>
    </lineage>
</organism>